<feature type="region of interest" description="Disordered" evidence="3">
    <location>
        <begin position="1"/>
        <end position="94"/>
    </location>
</feature>
<dbReference type="InParanoid" id="A0A1Y1UBY2"/>
<evidence type="ECO:0000313" key="6">
    <source>
        <dbReference type="EMBL" id="ORX34996.1"/>
    </source>
</evidence>
<dbReference type="InterPro" id="IPR055236">
    <property type="entry name" value="EVH1_PP4R3"/>
</dbReference>
<dbReference type="FunCoup" id="A0A1Y1UBY2">
    <property type="interactions" value="571"/>
</dbReference>
<organism evidence="6 7">
    <name type="scientific">Kockovaella imperatae</name>
    <dbReference type="NCBI Taxonomy" id="4999"/>
    <lineage>
        <taxon>Eukaryota</taxon>
        <taxon>Fungi</taxon>
        <taxon>Dikarya</taxon>
        <taxon>Basidiomycota</taxon>
        <taxon>Agaricomycotina</taxon>
        <taxon>Tremellomycetes</taxon>
        <taxon>Tremellales</taxon>
        <taxon>Cuniculitremaceae</taxon>
        <taxon>Kockovaella</taxon>
    </lineage>
</organism>
<feature type="compositionally biased region" description="Polar residues" evidence="3">
    <location>
        <begin position="1"/>
        <end position="20"/>
    </location>
</feature>
<evidence type="ECO:0000259" key="5">
    <source>
        <dbReference type="Pfam" id="PF22972"/>
    </source>
</evidence>
<keyword evidence="2" id="KW-0539">Nucleus</keyword>
<feature type="region of interest" description="Disordered" evidence="3">
    <location>
        <begin position="810"/>
        <end position="1060"/>
    </location>
</feature>
<feature type="compositionally biased region" description="Low complexity" evidence="3">
    <location>
        <begin position="60"/>
        <end position="75"/>
    </location>
</feature>
<dbReference type="GO" id="GO:0030289">
    <property type="term" value="C:protein phosphatase 4 complex"/>
    <property type="evidence" value="ECO:0007669"/>
    <property type="project" value="TreeGrafter"/>
</dbReference>
<dbReference type="Pfam" id="PF04802">
    <property type="entry name" value="PP4R3"/>
    <property type="match status" value="1"/>
</dbReference>
<feature type="compositionally biased region" description="Low complexity" evidence="3">
    <location>
        <begin position="926"/>
        <end position="950"/>
    </location>
</feature>
<dbReference type="PANTHER" id="PTHR23318">
    <property type="entry name" value="ATP SYNTHASE GAMMA-RELATED"/>
    <property type="match status" value="1"/>
</dbReference>
<dbReference type="STRING" id="4999.A0A1Y1UBY2"/>
<sequence length="1060" mass="117190">MASLRPTTSSADLFPASSSKSTDDGQLANGLSLGLDESSEEILATHGENRSEPLERMESLESGSSESSGQVGASSLEESLEGQEDSGSDQEVNGLRHDEDGMMIQMDSVMDMGSEGESDEGNSSQEVIMSDSEAGPSNGKRVKVYELRENSWYDRGTGHCRGVYDDAQDLAMLIVEAEVPEKPGEDEGEGGFLKDELLLSARVEKDDIYSRQQDTLIVWTEPGTNLDIALSFQDAEGCEDIWQFMSEVRRHLNGLPNELDASQHPSSSSPLSGSPVLGSGTGQGTLTEARMTWEKPSLANIKSQEIWLRMQTKSPAGRERAVRHIISEDYIKECIAVHEQAEDLESLDDLHALCSLMQTILLLNDNTVFEYILQDDMFVGVLGLLEYDPEFPTLKASYRSFFEETAKFRQVVEIRNPVIESKIHQTYRLMFLKDVVLARVLEDPTFGILNGFIFFNQSDIVSYMHSTAGVLNELFAGFKGGSESTDEPLDDRKRDIVLFLHQLMIMGKSVQLPNRVALYRNLLEKGLLYVCEWAYTRHEAQILHAGAELLSLAVEHDVNVFRRHCLQAHQARRRTLLADMIGLMNATQNIGLLSQTMDTLRSILDVGMDEAAFAVRKESESAESFMTYFYDHCSVILYQPLLDLPDVNFNEPPAHLPSLSRERRSLLQGLIELFSFTLSNQNQAHRAAYFLLSHPLSRKVLTLLYFKDKSLRHAALRYMRTCFKIQNHFIHRYFVKNDLLLPLLDLINSQNGRDNMLSSSYMEVLELVRKENIKPIINHLFENHKARLDVLASRPYLRLIIRGLTQRWEANNEPAPPPPPQPDPNMSSSKTWSMSAEADEENYFQASSDDEEIGPKAPMSSSLVSPQKRKRAQSGAPTPPPPKRPSAPSPGRMASGNNGSSALGLDYDDGSDSDGSSGAQSPVIKPSASSASWNSSETSSSTERGSTPPEELAEDLGDVAMKMRAKRLREEEEEEGFAGLLVKQSKKTSDNQSVGNGPASRSRSRSASPNAKGGSDDMKVNGSSTAAATDKESPNGGKKSKIRLSFGPFGRKAAGGGGDK</sequence>
<protein>
    <submittedName>
        <fullName evidence="6">Component of IIS longevity pathway SMK-1-domain-containing protein</fullName>
    </submittedName>
</protein>
<dbReference type="InterPro" id="IPR051137">
    <property type="entry name" value="PP4R3-like"/>
</dbReference>
<name>A0A1Y1UBY2_9TREE</name>
<feature type="domain" description="Serine/threonine-protein phosphatase 4 regulatory subunit 3-like central" evidence="4">
    <location>
        <begin position="311"/>
        <end position="803"/>
    </location>
</feature>
<dbReference type="AlphaFoldDB" id="A0A1Y1UBY2"/>
<reference evidence="6 7" key="1">
    <citation type="submission" date="2017-03" db="EMBL/GenBank/DDBJ databases">
        <title>Widespread Adenine N6-methylation of Active Genes in Fungi.</title>
        <authorList>
            <consortium name="DOE Joint Genome Institute"/>
            <person name="Mondo S.J."/>
            <person name="Dannebaum R.O."/>
            <person name="Kuo R.C."/>
            <person name="Louie K.B."/>
            <person name="Bewick A.J."/>
            <person name="Labutti K."/>
            <person name="Haridas S."/>
            <person name="Kuo A."/>
            <person name="Salamov A."/>
            <person name="Ahrendt S.R."/>
            <person name="Lau R."/>
            <person name="Bowen B.P."/>
            <person name="Lipzen A."/>
            <person name="Sullivan W."/>
            <person name="Andreopoulos W.B."/>
            <person name="Clum A."/>
            <person name="Lindquist E."/>
            <person name="Daum C."/>
            <person name="Northen T.R."/>
            <person name="Ramamoorthy G."/>
            <person name="Schmitz R.J."/>
            <person name="Gryganskyi A."/>
            <person name="Culley D."/>
            <person name="Magnuson J."/>
            <person name="James T.Y."/>
            <person name="O'Malley M.A."/>
            <person name="Stajich J.E."/>
            <person name="Spatafora J.W."/>
            <person name="Visel A."/>
            <person name="Grigoriev I.V."/>
        </authorList>
    </citation>
    <scope>NUCLEOTIDE SEQUENCE [LARGE SCALE GENOMIC DNA]</scope>
    <source>
        <strain evidence="6 7">NRRL Y-17943</strain>
    </source>
</reference>
<feature type="compositionally biased region" description="Pro residues" evidence="3">
    <location>
        <begin position="814"/>
        <end position="823"/>
    </location>
</feature>
<feature type="compositionally biased region" description="Acidic residues" evidence="3">
    <location>
        <begin position="78"/>
        <end position="88"/>
    </location>
</feature>
<evidence type="ECO:0000256" key="1">
    <source>
        <dbReference type="ARBA" id="ARBA00004123"/>
    </source>
</evidence>
<evidence type="ECO:0000259" key="4">
    <source>
        <dbReference type="Pfam" id="PF04802"/>
    </source>
</evidence>
<feature type="compositionally biased region" description="Pro residues" evidence="3">
    <location>
        <begin position="877"/>
        <end position="888"/>
    </location>
</feature>
<dbReference type="GO" id="GO:0006974">
    <property type="term" value="P:DNA damage response"/>
    <property type="evidence" value="ECO:0007669"/>
    <property type="project" value="TreeGrafter"/>
</dbReference>
<feature type="domain" description="PP4R3 EVH1-like" evidence="5">
    <location>
        <begin position="140"/>
        <end position="252"/>
    </location>
</feature>
<dbReference type="RefSeq" id="XP_021869212.1">
    <property type="nucleotide sequence ID" value="XM_022016632.1"/>
</dbReference>
<feature type="region of interest" description="Disordered" evidence="3">
    <location>
        <begin position="256"/>
        <end position="284"/>
    </location>
</feature>
<comment type="subcellular location">
    <subcellularLocation>
        <location evidence="1">Nucleus</location>
    </subcellularLocation>
</comment>
<dbReference type="Pfam" id="PF22972">
    <property type="entry name" value="EVH1_PP4R3"/>
    <property type="match status" value="1"/>
</dbReference>
<dbReference type="GO" id="GO:0072542">
    <property type="term" value="F:protein phosphatase activator activity"/>
    <property type="evidence" value="ECO:0007669"/>
    <property type="project" value="TreeGrafter"/>
</dbReference>
<dbReference type="InterPro" id="IPR011993">
    <property type="entry name" value="PH-like_dom_sf"/>
</dbReference>
<feature type="region of interest" description="Disordered" evidence="3">
    <location>
        <begin position="112"/>
        <end position="140"/>
    </location>
</feature>
<dbReference type="GO" id="GO:0005654">
    <property type="term" value="C:nucleoplasm"/>
    <property type="evidence" value="ECO:0007669"/>
    <property type="project" value="TreeGrafter"/>
</dbReference>
<evidence type="ECO:0000256" key="2">
    <source>
        <dbReference type="ARBA" id="ARBA00023242"/>
    </source>
</evidence>
<proteinExistence type="predicted"/>
<feature type="compositionally biased region" description="Basic and acidic residues" evidence="3">
    <location>
        <begin position="47"/>
        <end position="59"/>
    </location>
</feature>
<feature type="compositionally biased region" description="Low complexity" evidence="3">
    <location>
        <begin position="265"/>
        <end position="278"/>
    </location>
</feature>
<dbReference type="PANTHER" id="PTHR23318:SF0">
    <property type="entry name" value="SERINE_THREONINE-PROTEIN PHOSPHATASE 4 REGULATORY SUBUNIT 3"/>
    <property type="match status" value="1"/>
</dbReference>
<dbReference type="OrthoDB" id="27483at2759"/>
<gene>
    <name evidence="6" type="ORF">BD324DRAFT_633561</name>
</gene>
<feature type="compositionally biased region" description="Acidic residues" evidence="3">
    <location>
        <begin position="837"/>
        <end position="852"/>
    </location>
</feature>
<keyword evidence="7" id="KW-1185">Reference proteome</keyword>
<dbReference type="EMBL" id="NBSH01000012">
    <property type="protein sequence ID" value="ORX34996.1"/>
    <property type="molecule type" value="Genomic_DNA"/>
</dbReference>
<feature type="compositionally biased region" description="Polar residues" evidence="3">
    <location>
        <begin position="825"/>
        <end position="834"/>
    </location>
</feature>
<dbReference type="InterPro" id="IPR006887">
    <property type="entry name" value="P4R3-like_central_dom"/>
</dbReference>
<evidence type="ECO:0000313" key="7">
    <source>
        <dbReference type="Proteomes" id="UP000193218"/>
    </source>
</evidence>
<comment type="caution">
    <text evidence="6">The sequence shown here is derived from an EMBL/GenBank/DDBJ whole genome shotgun (WGS) entry which is preliminary data.</text>
</comment>
<accession>A0A1Y1UBY2</accession>
<feature type="compositionally biased region" description="Low complexity" evidence="3">
    <location>
        <begin position="999"/>
        <end position="1008"/>
    </location>
</feature>
<dbReference type="GeneID" id="33558441"/>
<dbReference type="Gene3D" id="2.30.29.30">
    <property type="entry name" value="Pleckstrin-homology domain (PH domain)/Phosphotyrosine-binding domain (PTB)"/>
    <property type="match status" value="1"/>
</dbReference>
<dbReference type="Proteomes" id="UP000193218">
    <property type="component" value="Unassembled WGS sequence"/>
</dbReference>
<evidence type="ECO:0000256" key="3">
    <source>
        <dbReference type="SAM" id="MobiDB-lite"/>
    </source>
</evidence>